<protein>
    <recommendedName>
        <fullName evidence="15">3-isopropylmalate dehydrogenase</fullName>
        <ecNumber evidence="15">1.1.1.85</ecNumber>
    </recommendedName>
    <alternativeName>
        <fullName evidence="15">3-IPM-DH</fullName>
    </alternativeName>
    <alternativeName>
        <fullName evidence="15">Beta-IPM dehydrogenase</fullName>
        <shortName evidence="15">IMDH</shortName>
    </alternativeName>
</protein>
<feature type="binding site" evidence="15">
    <location>
        <position position="135"/>
    </location>
    <ligand>
        <name>substrate</name>
    </ligand>
</feature>
<dbReference type="Proteomes" id="UP000194204">
    <property type="component" value="Unassembled WGS sequence"/>
</dbReference>
<keyword evidence="7 15" id="KW-0028">Amino-acid biosynthesis</keyword>
<evidence type="ECO:0000256" key="5">
    <source>
        <dbReference type="ARBA" id="ARBA00011738"/>
    </source>
</evidence>
<comment type="function">
    <text evidence="14 15 16">Catalyzes the oxidation of 3-carboxy-2-hydroxy-4-methylpentanoate (3-isopropylmalate) to 3-carboxy-4-methyl-2-oxopentanoate. The product decarboxylates to 4-methyl-2 oxopentanoate.</text>
</comment>
<dbReference type="SUPFAM" id="SSF53659">
    <property type="entry name" value="Isocitrate/Isopropylmalate dehydrogenase-like"/>
    <property type="match status" value="1"/>
</dbReference>
<feature type="binding site" evidence="15">
    <location>
        <begin position="311"/>
        <end position="323"/>
    </location>
    <ligand>
        <name>NAD(+)</name>
        <dbReference type="ChEBI" id="CHEBI:57540"/>
    </ligand>
</feature>
<evidence type="ECO:0000256" key="9">
    <source>
        <dbReference type="ARBA" id="ARBA00022842"/>
    </source>
</evidence>
<dbReference type="STRING" id="40578.Xbed_00091"/>
<comment type="similarity">
    <text evidence="4 15">Belongs to the isocitrate and isopropylmalate dehydrogenases family. LeuB type 1 subfamily.</text>
</comment>
<evidence type="ECO:0000256" key="8">
    <source>
        <dbReference type="ARBA" id="ARBA00022723"/>
    </source>
</evidence>
<accession>A0A1Y2STX3</accession>
<dbReference type="HAMAP" id="MF_01033">
    <property type="entry name" value="LeuB_type1"/>
    <property type="match status" value="1"/>
</dbReference>
<feature type="binding site" evidence="15">
    <location>
        <position position="164"/>
    </location>
    <ligand>
        <name>substrate</name>
    </ligand>
</feature>
<name>A0A1Y2STX3_9GAMM</name>
<evidence type="ECO:0000256" key="10">
    <source>
        <dbReference type="ARBA" id="ARBA00023002"/>
    </source>
</evidence>
<gene>
    <name evidence="15" type="primary">leuB</name>
    <name evidence="19" type="ORF">Xbed_00091</name>
</gene>
<keyword evidence="11 15" id="KW-0520">NAD</keyword>
<feature type="domain" description="Isopropylmalate dehydrogenase-like" evidence="18">
    <location>
        <begin position="32"/>
        <end position="381"/>
    </location>
</feature>
<dbReference type="AlphaFoldDB" id="A0A1Y2STX3"/>
<evidence type="ECO:0000256" key="14">
    <source>
        <dbReference type="ARBA" id="ARBA00023577"/>
    </source>
</evidence>
<keyword evidence="6 15" id="KW-0432">Leucine biosynthesis</keyword>
<comment type="catalytic activity">
    <reaction evidence="1 15 16">
        <text>(2R,3S)-3-isopropylmalate + NAD(+) = 4-methyl-2-oxopentanoate + CO2 + NADH</text>
        <dbReference type="Rhea" id="RHEA:32271"/>
        <dbReference type="ChEBI" id="CHEBI:16526"/>
        <dbReference type="ChEBI" id="CHEBI:17865"/>
        <dbReference type="ChEBI" id="CHEBI:35121"/>
        <dbReference type="ChEBI" id="CHEBI:57540"/>
        <dbReference type="ChEBI" id="CHEBI:57945"/>
        <dbReference type="EC" id="1.1.1.85"/>
    </reaction>
</comment>
<dbReference type="FunFam" id="3.40.718.10:FF:000004">
    <property type="entry name" value="3-isopropylmalate dehydrogenase"/>
    <property type="match status" value="1"/>
</dbReference>
<feature type="site" description="Important for catalysis" evidence="15">
    <location>
        <position position="171"/>
    </location>
</feature>
<dbReference type="InterPro" id="IPR019818">
    <property type="entry name" value="IsoCit/isopropylmalate_DH_CS"/>
</dbReference>
<dbReference type="GO" id="GO:0051287">
    <property type="term" value="F:NAD binding"/>
    <property type="evidence" value="ECO:0007669"/>
    <property type="project" value="InterPro"/>
</dbReference>
<comment type="cofactor">
    <cofactor evidence="2">
        <name>Mn(2+)</name>
        <dbReference type="ChEBI" id="CHEBI:29035"/>
    </cofactor>
</comment>
<dbReference type="GO" id="GO:0005829">
    <property type="term" value="C:cytosol"/>
    <property type="evidence" value="ECO:0007669"/>
    <property type="project" value="TreeGrafter"/>
</dbReference>
<feature type="binding site" evidence="15">
    <location>
        <position position="253"/>
    </location>
    <ligand>
        <name>Mg(2+)</name>
        <dbReference type="ChEBI" id="CHEBI:18420"/>
    </ligand>
</feature>
<comment type="pathway">
    <text evidence="3 15 16">Amino-acid biosynthesis; L-leucine biosynthesis; L-leucine from 3-methyl-2-oxobutanoate: step 3/4.</text>
</comment>
<dbReference type="UniPathway" id="UPA00048">
    <property type="reaction ID" value="UER00072"/>
</dbReference>
<keyword evidence="9 15" id="KW-0460">Magnesium</keyword>
<evidence type="ECO:0000256" key="13">
    <source>
        <dbReference type="ARBA" id="ARBA00023304"/>
    </source>
</evidence>
<dbReference type="InterPro" id="IPR024084">
    <property type="entry name" value="IsoPropMal-DH-like_dom"/>
</dbReference>
<dbReference type="Gene3D" id="3.40.718.10">
    <property type="entry name" value="Isopropylmalate Dehydrogenase"/>
    <property type="match status" value="1"/>
</dbReference>
<dbReference type="SMART" id="SM01329">
    <property type="entry name" value="Iso_dh"/>
    <property type="match status" value="1"/>
</dbReference>
<evidence type="ECO:0000313" key="20">
    <source>
        <dbReference type="Proteomes" id="UP000194204"/>
    </source>
</evidence>
<dbReference type="InterPro" id="IPR004429">
    <property type="entry name" value="Isopropylmalate_DH"/>
</dbReference>
<evidence type="ECO:0000256" key="11">
    <source>
        <dbReference type="ARBA" id="ARBA00023027"/>
    </source>
</evidence>
<feature type="binding site" evidence="15">
    <location>
        <position position="125"/>
    </location>
    <ligand>
        <name>substrate</name>
    </ligand>
</feature>
<evidence type="ECO:0000256" key="15">
    <source>
        <dbReference type="HAMAP-Rule" id="MF_01033"/>
    </source>
</evidence>
<evidence type="ECO:0000256" key="2">
    <source>
        <dbReference type="ARBA" id="ARBA00001936"/>
    </source>
</evidence>
<organism evidence="19 20">
    <name type="scientific">Xenorhabdus beddingii</name>
    <dbReference type="NCBI Taxonomy" id="40578"/>
    <lineage>
        <taxon>Bacteria</taxon>
        <taxon>Pseudomonadati</taxon>
        <taxon>Pseudomonadota</taxon>
        <taxon>Gammaproteobacteria</taxon>
        <taxon>Enterobacterales</taxon>
        <taxon>Morganellaceae</taxon>
        <taxon>Xenorhabdus</taxon>
    </lineage>
</organism>
<comment type="cofactor">
    <cofactor evidence="15 16">
        <name>Mg(2+)</name>
        <dbReference type="ChEBI" id="CHEBI:18420"/>
    </cofactor>
    <cofactor evidence="15 16">
        <name>Mn(2+)</name>
        <dbReference type="ChEBI" id="CHEBI:29035"/>
    </cofactor>
    <text evidence="15 16">Binds 1 Mg(2+) or Mn(2+) ion per subunit.</text>
</comment>
<proteinExistence type="inferred from homology"/>
<evidence type="ECO:0000256" key="7">
    <source>
        <dbReference type="ARBA" id="ARBA00022605"/>
    </source>
</evidence>
<evidence type="ECO:0000259" key="18">
    <source>
        <dbReference type="SMART" id="SM01329"/>
    </source>
</evidence>
<dbReference type="PANTHER" id="PTHR42979">
    <property type="entry name" value="3-ISOPROPYLMALATE DEHYDROGENASE"/>
    <property type="match status" value="1"/>
</dbReference>
<keyword evidence="8 15" id="KW-0479">Metal-binding</keyword>
<dbReference type="EC" id="1.1.1.85" evidence="15"/>
<evidence type="ECO:0000256" key="3">
    <source>
        <dbReference type="ARBA" id="ARBA00004762"/>
    </source>
</evidence>
<evidence type="ECO:0000256" key="16">
    <source>
        <dbReference type="RuleBase" id="RU004445"/>
    </source>
</evidence>
<evidence type="ECO:0000256" key="17">
    <source>
        <dbReference type="SAM" id="MobiDB-lite"/>
    </source>
</evidence>
<keyword evidence="12 15" id="KW-0464">Manganese</keyword>
<dbReference type="GO" id="GO:0009098">
    <property type="term" value="P:L-leucine biosynthetic process"/>
    <property type="evidence" value="ECO:0007669"/>
    <property type="project" value="UniProtKB-UniRule"/>
</dbReference>
<dbReference type="PROSITE" id="PS00470">
    <property type="entry name" value="IDH_IMDH"/>
    <property type="match status" value="1"/>
</dbReference>
<dbReference type="GO" id="GO:0000287">
    <property type="term" value="F:magnesium ion binding"/>
    <property type="evidence" value="ECO:0007669"/>
    <property type="project" value="InterPro"/>
</dbReference>
<evidence type="ECO:0000256" key="6">
    <source>
        <dbReference type="ARBA" id="ARBA00022430"/>
    </source>
</evidence>
<feature type="binding site" evidence="15">
    <location>
        <position position="253"/>
    </location>
    <ligand>
        <name>substrate</name>
    </ligand>
</feature>
<keyword evidence="15" id="KW-0963">Cytoplasm</keyword>
<feature type="binding site" evidence="15">
    <location>
        <position position="281"/>
    </location>
    <ligand>
        <name>Mg(2+)</name>
        <dbReference type="ChEBI" id="CHEBI:18420"/>
    </ligand>
</feature>
<keyword evidence="20" id="KW-1185">Reference proteome</keyword>
<keyword evidence="13 15" id="KW-0100">Branched-chain amino acid biosynthesis</keyword>
<evidence type="ECO:0000256" key="4">
    <source>
        <dbReference type="ARBA" id="ARBA00008319"/>
    </source>
</evidence>
<dbReference type="Pfam" id="PF00180">
    <property type="entry name" value="Iso_dh"/>
    <property type="match status" value="1"/>
</dbReference>
<evidence type="ECO:0000256" key="1">
    <source>
        <dbReference type="ARBA" id="ARBA00000624"/>
    </source>
</evidence>
<dbReference type="RefSeq" id="WP_086110990.1">
    <property type="nucleotide sequence ID" value="NZ_CAWNHF010000001.1"/>
</dbReference>
<comment type="caution">
    <text evidence="19">The sequence shown here is derived from an EMBL/GenBank/DDBJ whole genome shotgun (WGS) entry which is preliminary data.</text>
</comment>
<evidence type="ECO:0000256" key="12">
    <source>
        <dbReference type="ARBA" id="ARBA00023211"/>
    </source>
</evidence>
<keyword evidence="10 15" id="KW-0560">Oxidoreductase</keyword>
<feature type="region of interest" description="Disordered" evidence="17">
    <location>
        <begin position="1"/>
        <end position="24"/>
    </location>
</feature>
<dbReference type="OrthoDB" id="9767905at2"/>
<comment type="subcellular location">
    <subcellularLocation>
        <location evidence="15">Cytoplasm</location>
    </subcellularLocation>
</comment>
<feature type="binding site" evidence="15">
    <location>
        <position position="277"/>
    </location>
    <ligand>
        <name>Mg(2+)</name>
        <dbReference type="ChEBI" id="CHEBI:18420"/>
    </ligand>
</feature>
<dbReference type="EMBL" id="MUBK01000001">
    <property type="protein sequence ID" value="OTA21842.1"/>
    <property type="molecule type" value="Genomic_DNA"/>
</dbReference>
<dbReference type="GO" id="GO:0003862">
    <property type="term" value="F:3-isopropylmalate dehydrogenase activity"/>
    <property type="evidence" value="ECO:0007669"/>
    <property type="project" value="UniProtKB-UniRule"/>
</dbReference>
<dbReference type="NCBIfam" id="TIGR00169">
    <property type="entry name" value="leuB"/>
    <property type="match status" value="1"/>
</dbReference>
<feature type="site" description="Important for catalysis" evidence="15">
    <location>
        <position position="221"/>
    </location>
</feature>
<sequence length="391" mass="43144">MSATRSISNQSISNQPVSNQAISSKQEAIHHHIAVLPGDGIGPEVMQQAYKVLDAIRRRFNIRITTSEYDIGGIAIDRHGCPLPKETISGCEKADAILFGSVGGPEWEHLPPDEQPERGALLPLRKHFKLFSNLRPARLYPALTSFCPLRHDIAAKGFDILCIRELTGGIYFGQPKGREGKGKYERAFDTEVYHRFEIERIARIAFESARERRHKVTSIDKANVLQSSVLWREVVSEIAKDYPDVEINHMYIDNATMQLIKDPAQFDVLLCSNIFGDILSDECAMITGSMGMLPSASLNEQGFGLYEPAGGSAPDIAGKNIANPIAQILSTALLLRYSLKRSDAAETIEQAINHVLEQGYRTADLAGHGKTITTDEMGDIIARYITGGNIQ</sequence>
<feature type="binding site" evidence="15">
    <location>
        <begin position="104"/>
        <end position="117"/>
    </location>
    <ligand>
        <name>NAD(+)</name>
        <dbReference type="ChEBI" id="CHEBI:57540"/>
    </ligand>
</feature>
<dbReference type="PANTHER" id="PTHR42979:SF1">
    <property type="entry name" value="3-ISOPROPYLMALATE DEHYDROGENASE"/>
    <property type="match status" value="1"/>
</dbReference>
<reference evidence="19 20" key="1">
    <citation type="submission" date="2017-01" db="EMBL/GenBank/DDBJ databases">
        <title>Deconstructing symbiosis and pathogenesis requirements using a combined genomic-metabolomic approach.</title>
        <authorList>
            <person name="Tobias N.J."/>
            <person name="Wolff H."/>
            <person name="Djahanschiri B."/>
            <person name="Ebersberger I."/>
            <person name="Bode H.B."/>
        </authorList>
    </citation>
    <scope>NUCLEOTIDE SEQUENCE [LARGE SCALE GENOMIC DNA]</scope>
    <source>
        <strain evidence="19 20">DSM 4764</strain>
    </source>
</reference>
<comment type="subunit">
    <text evidence="5 15 16">Homodimer.</text>
</comment>
<evidence type="ECO:0000313" key="19">
    <source>
        <dbReference type="EMBL" id="OTA21842.1"/>
    </source>
</evidence>